<sequence length="277" mass="30895">MTEPDGPSIDGFASFERPMDDLGSPSIILPLPRESPSPPSPSLSQLERAELVKLREEVAQLRSQLGSNGAKESRNSLEETAASGKGVWSGLEETASQLRADRLSDCATSPGSRCQSLSETSVKASRCDWVLRERAYCWARDFFLDQQVTRTRGELLAAVQKNAEIVEYFLKHFAPLLAGDPNRWVTWDEFVDCYVDHCKHCPPSLRDSQLEPSNHRPSTLPRSSHSFISASAQDAESPVLWAFGFCRFTKSVWLKARVKAVSRILRGFAADLLVIRR</sequence>
<keyword evidence="3" id="KW-1185">Reference proteome</keyword>
<evidence type="ECO:0000256" key="1">
    <source>
        <dbReference type="SAM" id="MobiDB-lite"/>
    </source>
</evidence>
<name>A0AA36MWH1_9DINO</name>
<feature type="region of interest" description="Disordered" evidence="1">
    <location>
        <begin position="1"/>
        <end position="46"/>
    </location>
</feature>
<feature type="region of interest" description="Disordered" evidence="1">
    <location>
        <begin position="63"/>
        <end position="88"/>
    </location>
</feature>
<reference evidence="2" key="1">
    <citation type="submission" date="2023-08" db="EMBL/GenBank/DDBJ databases">
        <authorList>
            <person name="Chen Y."/>
            <person name="Shah S."/>
            <person name="Dougan E. K."/>
            <person name="Thang M."/>
            <person name="Chan C."/>
        </authorList>
    </citation>
    <scope>NUCLEOTIDE SEQUENCE</scope>
</reference>
<protein>
    <submittedName>
        <fullName evidence="2">Uncharacterized protein</fullName>
    </submittedName>
</protein>
<comment type="caution">
    <text evidence="2">The sequence shown here is derived from an EMBL/GenBank/DDBJ whole genome shotgun (WGS) entry which is preliminary data.</text>
</comment>
<dbReference type="EMBL" id="CAUJNA010000968">
    <property type="protein sequence ID" value="CAJ1382994.1"/>
    <property type="molecule type" value="Genomic_DNA"/>
</dbReference>
<dbReference type="Proteomes" id="UP001178507">
    <property type="component" value="Unassembled WGS sequence"/>
</dbReference>
<accession>A0AA36MWH1</accession>
<gene>
    <name evidence="2" type="ORF">EVOR1521_LOCUS10235</name>
</gene>
<evidence type="ECO:0000313" key="3">
    <source>
        <dbReference type="Proteomes" id="UP001178507"/>
    </source>
</evidence>
<organism evidence="2 3">
    <name type="scientific">Effrenium voratum</name>
    <dbReference type="NCBI Taxonomy" id="2562239"/>
    <lineage>
        <taxon>Eukaryota</taxon>
        <taxon>Sar</taxon>
        <taxon>Alveolata</taxon>
        <taxon>Dinophyceae</taxon>
        <taxon>Suessiales</taxon>
        <taxon>Symbiodiniaceae</taxon>
        <taxon>Effrenium</taxon>
    </lineage>
</organism>
<evidence type="ECO:0000313" key="2">
    <source>
        <dbReference type="EMBL" id="CAJ1382994.1"/>
    </source>
</evidence>
<dbReference type="AlphaFoldDB" id="A0AA36MWH1"/>
<proteinExistence type="predicted"/>